<reference evidence="2 3" key="1">
    <citation type="submission" date="2017-09" db="EMBL/GenBank/DDBJ databases">
        <title>Depth-based differentiation of microbial function through sediment-hosted aquifers and enrichment of novel symbionts in the deep terrestrial subsurface.</title>
        <authorList>
            <person name="Probst A.J."/>
            <person name="Ladd B."/>
            <person name="Jarett J.K."/>
            <person name="Geller-Mcgrath D.E."/>
            <person name="Sieber C.M."/>
            <person name="Emerson J.B."/>
            <person name="Anantharaman K."/>
            <person name="Thomas B.C."/>
            <person name="Malmstrom R."/>
            <person name="Stieglmeier M."/>
            <person name="Klingl A."/>
            <person name="Woyke T."/>
            <person name="Ryan C.M."/>
            <person name="Banfield J.F."/>
        </authorList>
    </citation>
    <scope>NUCLEOTIDE SEQUENCE [LARGE SCALE GENOMIC DNA]</scope>
    <source>
        <strain evidence="2">CG_4_10_14_0_8_um_filter_42_10</strain>
    </source>
</reference>
<comment type="caution">
    <text evidence="2">The sequence shown here is derived from an EMBL/GenBank/DDBJ whole genome shotgun (WGS) entry which is preliminary data.</text>
</comment>
<gene>
    <name evidence="2" type="ORF">COY66_03275</name>
</gene>
<dbReference type="AlphaFoldDB" id="A0A2M7RJK5"/>
<dbReference type="Proteomes" id="UP000230779">
    <property type="component" value="Unassembled WGS sequence"/>
</dbReference>
<feature type="transmembrane region" description="Helical" evidence="1">
    <location>
        <begin position="159"/>
        <end position="180"/>
    </location>
</feature>
<dbReference type="InterPro" id="IPR045275">
    <property type="entry name" value="MscS_archaea/bacteria_type"/>
</dbReference>
<evidence type="ECO:0000313" key="3">
    <source>
        <dbReference type="Proteomes" id="UP000230779"/>
    </source>
</evidence>
<dbReference type="PANTHER" id="PTHR30221:SF1">
    <property type="entry name" value="SMALL-CONDUCTANCE MECHANOSENSITIVE CHANNEL"/>
    <property type="match status" value="1"/>
</dbReference>
<evidence type="ECO:0000256" key="1">
    <source>
        <dbReference type="SAM" id="Phobius"/>
    </source>
</evidence>
<feature type="transmembrane region" description="Helical" evidence="1">
    <location>
        <begin position="84"/>
        <end position="105"/>
    </location>
</feature>
<keyword evidence="1" id="KW-0812">Transmembrane</keyword>
<dbReference type="Pfam" id="PF05552">
    <property type="entry name" value="MS_channel_1st_1"/>
    <property type="match status" value="2"/>
</dbReference>
<feature type="transmembrane region" description="Helical" evidence="1">
    <location>
        <begin position="29"/>
        <end position="51"/>
    </location>
</feature>
<dbReference type="EMBL" id="PFMD01000032">
    <property type="protein sequence ID" value="PIY96707.1"/>
    <property type="molecule type" value="Genomic_DNA"/>
</dbReference>
<keyword evidence="1" id="KW-1133">Transmembrane helix</keyword>
<protein>
    <recommendedName>
        <fullName evidence="4">Small-conductance mechanosensitive ion channel</fullName>
    </recommendedName>
</protein>
<dbReference type="InterPro" id="IPR008910">
    <property type="entry name" value="MSC_TM_helix"/>
</dbReference>
<name>A0A2M7RJK5_9BACT</name>
<feature type="transmembrane region" description="Helical" evidence="1">
    <location>
        <begin position="186"/>
        <end position="208"/>
    </location>
</feature>
<dbReference type="GO" id="GO:0008381">
    <property type="term" value="F:mechanosensitive monoatomic ion channel activity"/>
    <property type="evidence" value="ECO:0007669"/>
    <property type="project" value="InterPro"/>
</dbReference>
<keyword evidence="1" id="KW-0472">Membrane</keyword>
<proteinExistence type="predicted"/>
<evidence type="ECO:0000313" key="2">
    <source>
        <dbReference type="EMBL" id="PIY96707.1"/>
    </source>
</evidence>
<dbReference type="Gene3D" id="1.10.287.1260">
    <property type="match status" value="1"/>
</dbReference>
<feature type="transmembrane region" description="Helical" evidence="1">
    <location>
        <begin position="117"/>
        <end position="138"/>
    </location>
</feature>
<evidence type="ECO:0008006" key="4">
    <source>
        <dbReference type="Google" id="ProtNLM"/>
    </source>
</evidence>
<organism evidence="2 3">
    <name type="scientific">Candidatus Kerfeldbacteria bacterium CG_4_10_14_0_8_um_filter_42_10</name>
    <dbReference type="NCBI Taxonomy" id="2014248"/>
    <lineage>
        <taxon>Bacteria</taxon>
        <taxon>Candidatus Kerfeldiibacteriota</taxon>
    </lineage>
</organism>
<accession>A0A2M7RJK5</accession>
<sequence length="235" mass="25380">MNTVQTWGDTIATSFQDLWIRFVNSLPSLIGAILVIVIGWLVAVGLGKLITEILRKLWLDKAIKKTRINELFEKAGVPFNVSNAIGFLVKWFLIIVSILAAADILNLNQVTAFLNRVLLYIPNVVIAVVVLLFGALFANFIAQIVESAVKAARLTTGHFLAAIAKWSIIVFSVLAALVQLGIAASLLQILFTGLVAMIAIAGGLAFGLGGRIHAEKILGQIEKDLKHKDPSSSEN</sequence>
<dbReference type="PANTHER" id="PTHR30221">
    <property type="entry name" value="SMALL-CONDUCTANCE MECHANOSENSITIVE CHANNEL"/>
    <property type="match status" value="1"/>
</dbReference>